<gene>
    <name evidence="1" type="ORF">PACLA_8A045465</name>
</gene>
<accession>A0A7D9LIH1</accession>
<sequence>VSETENVDCGYALLNSLHRDMNKFRLTDGSSVTGIATAKVWTGIKFCGSTSGVVDNGVVTSVNWCGIVDNKIFRNQILFNATARPGDSGSLLVDRSNNKAIGLVFAGSENYSMANHIADVLKELGVQLAYEK</sequence>
<dbReference type="AlphaFoldDB" id="A0A7D9LIH1"/>
<dbReference type="InterPro" id="IPR043504">
    <property type="entry name" value="Peptidase_S1_PA_chymotrypsin"/>
</dbReference>
<organism evidence="1 2">
    <name type="scientific">Paramuricea clavata</name>
    <name type="common">Red gorgonian</name>
    <name type="synonym">Violescent sea-whip</name>
    <dbReference type="NCBI Taxonomy" id="317549"/>
    <lineage>
        <taxon>Eukaryota</taxon>
        <taxon>Metazoa</taxon>
        <taxon>Cnidaria</taxon>
        <taxon>Anthozoa</taxon>
        <taxon>Octocorallia</taxon>
        <taxon>Malacalcyonacea</taxon>
        <taxon>Plexauridae</taxon>
        <taxon>Paramuricea</taxon>
    </lineage>
</organism>
<protein>
    <submittedName>
        <fullName evidence="1">Uncharacterized protein</fullName>
    </submittedName>
</protein>
<dbReference type="Gene3D" id="2.40.10.10">
    <property type="entry name" value="Trypsin-like serine proteases"/>
    <property type="match status" value="1"/>
</dbReference>
<dbReference type="SUPFAM" id="SSF50494">
    <property type="entry name" value="Trypsin-like serine proteases"/>
    <property type="match status" value="1"/>
</dbReference>
<reference evidence="1" key="1">
    <citation type="submission" date="2020-04" db="EMBL/GenBank/DDBJ databases">
        <authorList>
            <person name="Alioto T."/>
            <person name="Alioto T."/>
            <person name="Gomez Garrido J."/>
        </authorList>
    </citation>
    <scope>NUCLEOTIDE SEQUENCE</scope>
    <source>
        <strain evidence="1">A484AB</strain>
    </source>
</reference>
<feature type="non-terminal residue" evidence="1">
    <location>
        <position position="1"/>
    </location>
</feature>
<comment type="caution">
    <text evidence="1">The sequence shown here is derived from an EMBL/GenBank/DDBJ whole genome shotgun (WGS) entry which is preliminary data.</text>
</comment>
<dbReference type="EMBL" id="CACRXK020019966">
    <property type="protein sequence ID" value="CAB4034259.1"/>
    <property type="molecule type" value="Genomic_DNA"/>
</dbReference>
<evidence type="ECO:0000313" key="1">
    <source>
        <dbReference type="EMBL" id="CAB4034259.1"/>
    </source>
</evidence>
<proteinExistence type="predicted"/>
<name>A0A7D9LIH1_PARCT</name>
<evidence type="ECO:0000313" key="2">
    <source>
        <dbReference type="Proteomes" id="UP001152795"/>
    </source>
</evidence>
<dbReference type="InterPro" id="IPR009003">
    <property type="entry name" value="Peptidase_S1_PA"/>
</dbReference>
<dbReference type="Proteomes" id="UP001152795">
    <property type="component" value="Unassembled WGS sequence"/>
</dbReference>
<keyword evidence="2" id="KW-1185">Reference proteome</keyword>